<dbReference type="OrthoDB" id="9800141at2"/>
<proteinExistence type="predicted"/>
<evidence type="ECO:0000313" key="2">
    <source>
        <dbReference type="EMBL" id="KRK72759.1"/>
    </source>
</evidence>
<dbReference type="InterPro" id="IPR028096">
    <property type="entry name" value="EfeO_Cupredoxin"/>
</dbReference>
<dbReference type="EMBL" id="AZDT01000067">
    <property type="protein sequence ID" value="KRK72759.1"/>
    <property type="molecule type" value="Genomic_DNA"/>
</dbReference>
<sequence length="91" mass="9699">MTNTVQNKAVTVAGGYQPQTVHFQQGVPATLSFTRTSAQGCLDVVHSAELGFETDLPLDTVKTVKIPTDQAGTFTFSCGMDMFSGNVVIDQ</sequence>
<keyword evidence="3" id="KW-1185">Reference proteome</keyword>
<dbReference type="AlphaFoldDB" id="A0A0R1K094"/>
<evidence type="ECO:0000259" key="1">
    <source>
        <dbReference type="Pfam" id="PF13473"/>
    </source>
</evidence>
<gene>
    <name evidence="2" type="ORF">FD30_GL001088</name>
</gene>
<reference evidence="2 3" key="1">
    <citation type="journal article" date="2015" name="Genome Announc.">
        <title>Expanding the biotechnology potential of lactobacilli through comparative genomics of 213 strains and associated genera.</title>
        <authorList>
            <person name="Sun Z."/>
            <person name="Harris H.M."/>
            <person name="McCann A."/>
            <person name="Guo C."/>
            <person name="Argimon S."/>
            <person name="Zhang W."/>
            <person name="Yang X."/>
            <person name="Jeffery I.B."/>
            <person name="Cooney J.C."/>
            <person name="Kagawa T.F."/>
            <person name="Liu W."/>
            <person name="Song Y."/>
            <person name="Salvetti E."/>
            <person name="Wrobel A."/>
            <person name="Rasinkangas P."/>
            <person name="Parkhill J."/>
            <person name="Rea M.C."/>
            <person name="O'Sullivan O."/>
            <person name="Ritari J."/>
            <person name="Douillard F.P."/>
            <person name="Paul Ross R."/>
            <person name="Yang R."/>
            <person name="Briner A.E."/>
            <person name="Felis G.E."/>
            <person name="de Vos W.M."/>
            <person name="Barrangou R."/>
            <person name="Klaenhammer T.R."/>
            <person name="Caufield P.W."/>
            <person name="Cui Y."/>
            <person name="Zhang H."/>
            <person name="O'Toole P.W."/>
        </authorList>
    </citation>
    <scope>NUCLEOTIDE SEQUENCE [LARGE SCALE GENOMIC DNA]</scope>
    <source>
        <strain evidence="2 3">DSM 19117</strain>
    </source>
</reference>
<name>A0A0R1K094_9LACO</name>
<evidence type="ECO:0000313" key="3">
    <source>
        <dbReference type="Proteomes" id="UP000051162"/>
    </source>
</evidence>
<dbReference type="STRING" id="1423773.FD30_GL001088"/>
<dbReference type="SUPFAM" id="SSF49503">
    <property type="entry name" value="Cupredoxins"/>
    <property type="match status" value="1"/>
</dbReference>
<dbReference type="InterPro" id="IPR008972">
    <property type="entry name" value="Cupredoxin"/>
</dbReference>
<dbReference type="Pfam" id="PF13473">
    <property type="entry name" value="Cupredoxin_1"/>
    <property type="match status" value="1"/>
</dbReference>
<comment type="caution">
    <text evidence="2">The sequence shown here is derived from an EMBL/GenBank/DDBJ whole genome shotgun (WGS) entry which is preliminary data.</text>
</comment>
<dbReference type="PATRIC" id="fig|1423773.3.peg.1116"/>
<feature type="domain" description="EfeO-type cupredoxin-like" evidence="1">
    <location>
        <begin position="8"/>
        <end position="89"/>
    </location>
</feature>
<dbReference type="Proteomes" id="UP000051162">
    <property type="component" value="Unassembled WGS sequence"/>
</dbReference>
<dbReference type="RefSeq" id="WP_056945032.1">
    <property type="nucleotide sequence ID" value="NZ_AZDT01000067.1"/>
</dbReference>
<protein>
    <recommendedName>
        <fullName evidence="1">EfeO-type cupredoxin-like domain-containing protein</fullName>
    </recommendedName>
</protein>
<dbReference type="GeneID" id="84782655"/>
<dbReference type="Gene3D" id="2.60.40.420">
    <property type="entry name" value="Cupredoxins - blue copper proteins"/>
    <property type="match status" value="1"/>
</dbReference>
<accession>A0A0R1K094</accession>
<organism evidence="2 3">
    <name type="scientific">Levilactobacillus namurensis DSM 19117</name>
    <dbReference type="NCBI Taxonomy" id="1423773"/>
    <lineage>
        <taxon>Bacteria</taxon>
        <taxon>Bacillati</taxon>
        <taxon>Bacillota</taxon>
        <taxon>Bacilli</taxon>
        <taxon>Lactobacillales</taxon>
        <taxon>Lactobacillaceae</taxon>
        <taxon>Levilactobacillus</taxon>
    </lineage>
</organism>